<protein>
    <submittedName>
        <fullName evidence="1">Uncharacterized protein</fullName>
    </submittedName>
</protein>
<dbReference type="AlphaFoldDB" id="A0A543JS66"/>
<sequence>MPAICGRALVRQPERVGAMMVALLPAVNSVAGGDPVRRRTSAVIAVCGAAVLLAGLLVVRRSGPGTAPDVPAEPVVRVRVGIGDRDAERGWLLMASEQVARRTPPGDVVDCRALHAWALREGALPVGVAAHTITFSADRDTAIESTYVRIVPDPTPYPADGGAPVVRLRCLPRAGAAPAFPDPADVDFRVVDGSRPVTFGERRQVAPGADAAFDVLVDLTGTTGPFAYRVEVGVGEGGGFHILPVNDGDDVFFATEDGGGMGYWPATTTWTMGPTRARTHCPAVSDPDPGRSVDCVN</sequence>
<gene>
    <name evidence="1" type="ORF">FHX81_8079</name>
</gene>
<accession>A0A543JS66</accession>
<evidence type="ECO:0000313" key="2">
    <source>
        <dbReference type="Proteomes" id="UP000316628"/>
    </source>
</evidence>
<evidence type="ECO:0000313" key="1">
    <source>
        <dbReference type="EMBL" id="TQM85585.1"/>
    </source>
</evidence>
<proteinExistence type="predicted"/>
<dbReference type="Proteomes" id="UP000316628">
    <property type="component" value="Unassembled WGS sequence"/>
</dbReference>
<reference evidence="1 2" key="1">
    <citation type="submission" date="2019-06" db="EMBL/GenBank/DDBJ databases">
        <title>Sequencing the genomes of 1000 actinobacteria strains.</title>
        <authorList>
            <person name="Klenk H.-P."/>
        </authorList>
    </citation>
    <scope>NUCLEOTIDE SEQUENCE [LARGE SCALE GENOMIC DNA]</scope>
    <source>
        <strain evidence="1 2">DSM 45456</strain>
    </source>
</reference>
<keyword evidence="2" id="KW-1185">Reference proteome</keyword>
<organism evidence="1 2">
    <name type="scientific">Saccharothrix saharensis</name>
    <dbReference type="NCBI Taxonomy" id="571190"/>
    <lineage>
        <taxon>Bacteria</taxon>
        <taxon>Bacillati</taxon>
        <taxon>Actinomycetota</taxon>
        <taxon>Actinomycetes</taxon>
        <taxon>Pseudonocardiales</taxon>
        <taxon>Pseudonocardiaceae</taxon>
        <taxon>Saccharothrix</taxon>
    </lineage>
</organism>
<comment type="caution">
    <text evidence="1">The sequence shown here is derived from an EMBL/GenBank/DDBJ whole genome shotgun (WGS) entry which is preliminary data.</text>
</comment>
<dbReference type="EMBL" id="VFPP01000001">
    <property type="protein sequence ID" value="TQM85585.1"/>
    <property type="molecule type" value="Genomic_DNA"/>
</dbReference>
<name>A0A543JS66_9PSEU</name>